<organism evidence="1 2">
    <name type="scientific">Naganishia onofrii</name>
    <dbReference type="NCBI Taxonomy" id="1851511"/>
    <lineage>
        <taxon>Eukaryota</taxon>
        <taxon>Fungi</taxon>
        <taxon>Dikarya</taxon>
        <taxon>Basidiomycota</taxon>
        <taxon>Agaricomycotina</taxon>
        <taxon>Tremellomycetes</taxon>
        <taxon>Filobasidiales</taxon>
        <taxon>Filobasidiaceae</taxon>
        <taxon>Naganishia</taxon>
    </lineage>
</organism>
<comment type="caution">
    <text evidence="1">The sequence shown here is derived from an EMBL/GenBank/DDBJ whole genome shotgun (WGS) entry which is preliminary data.</text>
</comment>
<evidence type="ECO:0000313" key="2">
    <source>
        <dbReference type="Proteomes" id="UP001234202"/>
    </source>
</evidence>
<dbReference type="Proteomes" id="UP001234202">
    <property type="component" value="Unassembled WGS sequence"/>
</dbReference>
<proteinExistence type="predicted"/>
<protein>
    <submittedName>
        <fullName evidence="1">Uncharacterized protein</fullName>
    </submittedName>
</protein>
<keyword evidence="2" id="KW-1185">Reference proteome</keyword>
<dbReference type="EMBL" id="JASBWV010000002">
    <property type="protein sequence ID" value="KAJ9127636.1"/>
    <property type="molecule type" value="Genomic_DNA"/>
</dbReference>
<gene>
    <name evidence="1" type="ORF">QFC24_001046</name>
</gene>
<evidence type="ECO:0000313" key="1">
    <source>
        <dbReference type="EMBL" id="KAJ9127636.1"/>
    </source>
</evidence>
<name>A0ACC2XW50_9TREE</name>
<accession>A0ACC2XW50</accession>
<reference evidence="1" key="1">
    <citation type="submission" date="2023-04" db="EMBL/GenBank/DDBJ databases">
        <title>Draft Genome sequencing of Naganishia species isolated from polar environments using Oxford Nanopore Technology.</title>
        <authorList>
            <person name="Leo P."/>
            <person name="Venkateswaran K."/>
        </authorList>
    </citation>
    <scope>NUCLEOTIDE SEQUENCE</scope>
    <source>
        <strain evidence="1">DBVPG 5303</strain>
    </source>
</reference>
<sequence>MPIATPTTTSVPDAEVAVADLNIYLADPTSEAALAECRKVAESLILTGALIVKDTRADQSANDTFLDLLESYFAQDQKALEKDLRPELGYQVGVTLEDTERPSCISTPKCVNIISSLPTSERPLDLTGHSADPKARFFWRMTEEREKSGLKGMGMHEAPNVVPEAFEGVWKDKMEGWGGRMKAAVQGVAEMLSVGLGLPASTIYDASRYGSHLLAPTATDLTKYGHLNSIFAGFHSDLNLLTIHGKSRYPGLHIWARNTGKKMPVKVPDGCLLVQAGKQLEWFSGGLIKAGYHEVVCTEGTLKAMEKFKVETPERPLWRISSTFFYHLSPDYQLHALPPLKAEAEKRFGPQDEYGSMSVADQVKRELGLIALVVEE</sequence>